<sequence>QTPLYRACEKGSNTIVELLLKQPNINLVPANPNVSPLHIACINNHIHVIEKLIEAGYDINMLNFGGLTPFQTALQEDKPNVAKTLLKYG</sequence>
<dbReference type="RefSeq" id="XP_009059926.1">
    <property type="nucleotide sequence ID" value="XM_009061678.1"/>
</dbReference>
<feature type="repeat" description="ANK" evidence="3">
    <location>
        <begin position="32"/>
        <end position="64"/>
    </location>
</feature>
<accession>V3ZD79</accession>
<dbReference type="Gene3D" id="1.25.40.20">
    <property type="entry name" value="Ankyrin repeat-containing domain"/>
    <property type="match status" value="1"/>
</dbReference>
<dbReference type="CTD" id="20251324"/>
<dbReference type="Proteomes" id="UP000030746">
    <property type="component" value="Unassembled WGS sequence"/>
</dbReference>
<evidence type="ECO:0000256" key="3">
    <source>
        <dbReference type="PROSITE-ProRule" id="PRU00023"/>
    </source>
</evidence>
<dbReference type="PROSITE" id="PS50088">
    <property type="entry name" value="ANK_REPEAT"/>
    <property type="match status" value="1"/>
</dbReference>
<reference evidence="4 5" key="1">
    <citation type="journal article" date="2013" name="Nature">
        <title>Insights into bilaterian evolution from three spiralian genomes.</title>
        <authorList>
            <person name="Simakov O."/>
            <person name="Marletaz F."/>
            <person name="Cho S.J."/>
            <person name="Edsinger-Gonzales E."/>
            <person name="Havlak P."/>
            <person name="Hellsten U."/>
            <person name="Kuo D.H."/>
            <person name="Larsson T."/>
            <person name="Lv J."/>
            <person name="Arendt D."/>
            <person name="Savage R."/>
            <person name="Osoegawa K."/>
            <person name="de Jong P."/>
            <person name="Grimwood J."/>
            <person name="Chapman J.A."/>
            <person name="Shapiro H."/>
            <person name="Aerts A."/>
            <person name="Otillar R.P."/>
            <person name="Terry A.Y."/>
            <person name="Boore J.L."/>
            <person name="Grigoriev I.V."/>
            <person name="Lindberg D.R."/>
            <person name="Seaver E.C."/>
            <person name="Weisblat D.A."/>
            <person name="Putnam N.H."/>
            <person name="Rokhsar D.S."/>
        </authorList>
    </citation>
    <scope>NUCLEOTIDE SEQUENCE [LARGE SCALE GENOMIC DNA]</scope>
</reference>
<evidence type="ECO:0000313" key="5">
    <source>
        <dbReference type="Proteomes" id="UP000030746"/>
    </source>
</evidence>
<dbReference type="KEGG" id="lgi:LOTGIDRAFT_55862"/>
<dbReference type="AlphaFoldDB" id="V3ZD79"/>
<dbReference type="PANTHER" id="PTHR24198:SF165">
    <property type="entry name" value="ANKYRIN REPEAT-CONTAINING PROTEIN-RELATED"/>
    <property type="match status" value="1"/>
</dbReference>
<keyword evidence="5" id="KW-1185">Reference proteome</keyword>
<evidence type="ECO:0000313" key="4">
    <source>
        <dbReference type="EMBL" id="ESO89063.1"/>
    </source>
</evidence>
<dbReference type="SUPFAM" id="SSF48403">
    <property type="entry name" value="Ankyrin repeat"/>
    <property type="match status" value="1"/>
</dbReference>
<keyword evidence="2 3" id="KW-0040">ANK repeat</keyword>
<dbReference type="PROSITE" id="PS50297">
    <property type="entry name" value="ANK_REP_REGION"/>
    <property type="match status" value="1"/>
</dbReference>
<dbReference type="Pfam" id="PF12796">
    <property type="entry name" value="Ank_2"/>
    <property type="match status" value="1"/>
</dbReference>
<dbReference type="InterPro" id="IPR036770">
    <property type="entry name" value="Ankyrin_rpt-contain_sf"/>
</dbReference>
<organism evidence="4 5">
    <name type="scientific">Lottia gigantea</name>
    <name type="common">Giant owl limpet</name>
    <dbReference type="NCBI Taxonomy" id="225164"/>
    <lineage>
        <taxon>Eukaryota</taxon>
        <taxon>Metazoa</taxon>
        <taxon>Spiralia</taxon>
        <taxon>Lophotrochozoa</taxon>
        <taxon>Mollusca</taxon>
        <taxon>Gastropoda</taxon>
        <taxon>Patellogastropoda</taxon>
        <taxon>Lottioidea</taxon>
        <taxon>Lottiidae</taxon>
        <taxon>Lottia</taxon>
    </lineage>
</organism>
<dbReference type="HOGENOM" id="CLU_000134_45_8_1"/>
<protein>
    <submittedName>
        <fullName evidence="4">Uncharacterized protein</fullName>
    </submittedName>
</protein>
<dbReference type="PANTHER" id="PTHR24198">
    <property type="entry name" value="ANKYRIN REPEAT AND PROTEIN KINASE DOMAIN-CONTAINING PROTEIN"/>
    <property type="match status" value="1"/>
</dbReference>
<dbReference type="GeneID" id="20251324"/>
<evidence type="ECO:0000256" key="1">
    <source>
        <dbReference type="ARBA" id="ARBA00022737"/>
    </source>
</evidence>
<dbReference type="InterPro" id="IPR002110">
    <property type="entry name" value="Ankyrin_rpt"/>
</dbReference>
<name>V3ZD79_LOTGI</name>
<dbReference type="SMART" id="SM00248">
    <property type="entry name" value="ANK"/>
    <property type="match status" value="3"/>
</dbReference>
<feature type="non-terminal residue" evidence="4">
    <location>
        <position position="1"/>
    </location>
</feature>
<gene>
    <name evidence="4" type="ORF">LOTGIDRAFT_55862</name>
</gene>
<dbReference type="OrthoDB" id="6059310at2759"/>
<dbReference type="OMA" id="MMNNRGD"/>
<proteinExistence type="predicted"/>
<keyword evidence="1" id="KW-0677">Repeat</keyword>
<evidence type="ECO:0000256" key="2">
    <source>
        <dbReference type="ARBA" id="ARBA00023043"/>
    </source>
</evidence>
<feature type="non-terminal residue" evidence="4">
    <location>
        <position position="89"/>
    </location>
</feature>
<dbReference type="EMBL" id="KB202619">
    <property type="protein sequence ID" value="ESO89063.1"/>
    <property type="molecule type" value="Genomic_DNA"/>
</dbReference>